<dbReference type="Pfam" id="PF03446">
    <property type="entry name" value="NAD_binding_2"/>
    <property type="match status" value="1"/>
</dbReference>
<dbReference type="GO" id="GO:0050661">
    <property type="term" value="F:NADP binding"/>
    <property type="evidence" value="ECO:0007669"/>
    <property type="project" value="InterPro"/>
</dbReference>
<keyword evidence="3" id="KW-0560">Oxidoreductase</keyword>
<dbReference type="GO" id="GO:0051287">
    <property type="term" value="F:NAD binding"/>
    <property type="evidence" value="ECO:0007669"/>
    <property type="project" value="InterPro"/>
</dbReference>
<dbReference type="InterPro" id="IPR013328">
    <property type="entry name" value="6PGD_dom2"/>
</dbReference>
<dbReference type="InterPro" id="IPR029154">
    <property type="entry name" value="HIBADH-like_NADP-bd"/>
</dbReference>
<dbReference type="PANTHER" id="PTHR43060">
    <property type="entry name" value="3-HYDROXYISOBUTYRATE DEHYDROGENASE-LIKE 1, MITOCHONDRIAL-RELATED"/>
    <property type="match status" value="1"/>
</dbReference>
<organism evidence="3 4">
    <name type="scientific">Lentilactobacillus kosonis</name>
    <dbReference type="NCBI Taxonomy" id="2810561"/>
    <lineage>
        <taxon>Bacteria</taxon>
        <taxon>Bacillati</taxon>
        <taxon>Bacillota</taxon>
        <taxon>Bacilli</taxon>
        <taxon>Lactobacillales</taxon>
        <taxon>Lactobacillaceae</taxon>
        <taxon>Lentilactobacillus</taxon>
    </lineage>
</organism>
<dbReference type="EC" id="1.1.1.60" evidence="3"/>
<reference evidence="3 4" key="1">
    <citation type="submission" date="2017-11" db="EMBL/GenBank/DDBJ databases">
        <title>Draft Genome Sequence of Lactobacillus curieae NBRC 111893 isolated from Koso, a Japanese sugar-Vegetable Fermented Beverage.</title>
        <authorList>
            <person name="Chiou T.Y."/>
            <person name="Oshima K."/>
            <person name="Suda W."/>
            <person name="Hattori M."/>
            <person name="Takahashi T."/>
        </authorList>
    </citation>
    <scope>NUCLEOTIDE SEQUENCE [LARGE SCALE GENOMIC DNA]</scope>
    <source>
        <strain evidence="3 4">NBRC111893</strain>
    </source>
</reference>
<dbReference type="InterPro" id="IPR036291">
    <property type="entry name" value="NAD(P)-bd_dom_sf"/>
</dbReference>
<feature type="domain" description="6-phosphogluconate dehydrogenase NADP-binding" evidence="1">
    <location>
        <begin position="2"/>
        <end position="159"/>
    </location>
</feature>
<keyword evidence="4" id="KW-1185">Reference proteome</keyword>
<dbReference type="InterPro" id="IPR006115">
    <property type="entry name" value="6PGDH_NADP-bd"/>
</dbReference>
<evidence type="ECO:0000259" key="2">
    <source>
        <dbReference type="Pfam" id="PF14833"/>
    </source>
</evidence>
<dbReference type="EMBL" id="BEXA01000005">
    <property type="protein sequence ID" value="GAY73914.1"/>
    <property type="molecule type" value="Genomic_DNA"/>
</dbReference>
<dbReference type="Proteomes" id="UP000286974">
    <property type="component" value="Unassembled WGS sequence"/>
</dbReference>
<dbReference type="Pfam" id="PF14833">
    <property type="entry name" value="NAD_binding_11"/>
    <property type="match status" value="1"/>
</dbReference>
<dbReference type="SUPFAM" id="SSF48179">
    <property type="entry name" value="6-phosphogluconate dehydrogenase C-terminal domain-like"/>
    <property type="match status" value="1"/>
</dbReference>
<dbReference type="Gene3D" id="1.10.1040.10">
    <property type="entry name" value="N-(1-d-carboxylethyl)-l-norvaline Dehydrogenase, domain 2"/>
    <property type="match status" value="1"/>
</dbReference>
<dbReference type="AlphaFoldDB" id="A0A401FNH6"/>
<accession>A0A401FNH6</accession>
<evidence type="ECO:0000259" key="1">
    <source>
        <dbReference type="Pfam" id="PF03446"/>
    </source>
</evidence>
<comment type="caution">
    <text evidence="3">The sequence shown here is derived from an EMBL/GenBank/DDBJ whole genome shotgun (WGS) entry which is preliminary data.</text>
</comment>
<proteinExistence type="predicted"/>
<dbReference type="PANTHER" id="PTHR43060:SF15">
    <property type="entry name" value="3-HYDROXYISOBUTYRATE DEHYDROGENASE-LIKE 1, MITOCHONDRIAL-RELATED"/>
    <property type="match status" value="1"/>
</dbReference>
<protein>
    <submittedName>
        <fullName evidence="3">2-hydroxy-3-oxopropionate reductase</fullName>
        <ecNumber evidence="3">1.1.1.60</ecNumber>
    </submittedName>
</protein>
<evidence type="ECO:0000313" key="4">
    <source>
        <dbReference type="Proteomes" id="UP000286974"/>
    </source>
</evidence>
<gene>
    <name evidence="3" type="ORF">NBRC111893_2060</name>
</gene>
<dbReference type="SUPFAM" id="SSF51735">
    <property type="entry name" value="NAD(P)-binding Rossmann-fold domains"/>
    <property type="match status" value="1"/>
</dbReference>
<name>A0A401FNH6_9LACO</name>
<sequence>MKIGFIGTGIMGTGMIKNLLAANYSVQVFNRTKSHAESVLKLGAVWQSSVAELTKNSDVVITIVGFPEDVRNLYLGDAGILANARAGQFVIDMTTSSPTLAIKIANRAKNIGVTALDAPVSGGDIGAQNGTLTIMVGGDQTGYQMITPILNVMGTKVTRFGHSGMGQHAKMANQIMVAGTMTGMVESLIYARKVGLDEADVINMTGGGAAQNWSMDNYGPRVLKGDYQPGLRLSTF</sequence>
<dbReference type="InterPro" id="IPR008927">
    <property type="entry name" value="6-PGluconate_DH-like_C_sf"/>
</dbReference>
<dbReference type="GO" id="GO:0008679">
    <property type="term" value="F:2-hydroxy-3-oxopropionate reductase activity"/>
    <property type="evidence" value="ECO:0007669"/>
    <property type="project" value="UniProtKB-EC"/>
</dbReference>
<feature type="domain" description="3-hydroxyisobutyrate dehydrogenase-like NAD-binding" evidence="2">
    <location>
        <begin position="164"/>
        <end position="234"/>
    </location>
</feature>
<evidence type="ECO:0000313" key="3">
    <source>
        <dbReference type="EMBL" id="GAY73914.1"/>
    </source>
</evidence>
<dbReference type="Gene3D" id="3.40.50.720">
    <property type="entry name" value="NAD(P)-binding Rossmann-like Domain"/>
    <property type="match status" value="1"/>
</dbReference>